<dbReference type="RefSeq" id="WP_055176353.1">
    <property type="nucleotide sequence ID" value="NZ_DAWCMB010000032.1"/>
</dbReference>
<dbReference type="EMBL" id="JBBMER010000004">
    <property type="protein sequence ID" value="MEQ2379566.1"/>
    <property type="molecule type" value="Genomic_DNA"/>
</dbReference>
<comment type="similarity">
    <text evidence="1">Belongs to the type-1 OGG1 family.</text>
</comment>
<evidence type="ECO:0000256" key="2">
    <source>
        <dbReference type="ARBA" id="ARBA00012720"/>
    </source>
</evidence>
<reference evidence="11 12" key="1">
    <citation type="submission" date="2024-03" db="EMBL/GenBank/DDBJ databases">
        <title>Human intestinal bacterial collection.</title>
        <authorList>
            <person name="Pauvert C."/>
            <person name="Hitch T.C.A."/>
            <person name="Clavel T."/>
        </authorList>
    </citation>
    <scope>NUCLEOTIDE SEQUENCE [LARGE SCALE GENOMIC DNA]</scope>
    <source>
        <strain evidence="11 12">CLA-AA-H255</strain>
    </source>
</reference>
<dbReference type="CDD" id="cd00056">
    <property type="entry name" value="ENDO3c"/>
    <property type="match status" value="1"/>
</dbReference>
<dbReference type="EC" id="4.2.99.18" evidence="2"/>
<evidence type="ECO:0000256" key="3">
    <source>
        <dbReference type="ARBA" id="ARBA00022763"/>
    </source>
</evidence>
<evidence type="ECO:0000256" key="4">
    <source>
        <dbReference type="ARBA" id="ARBA00022801"/>
    </source>
</evidence>
<feature type="domain" description="HhH-GPD" evidence="10">
    <location>
        <begin position="116"/>
        <end position="280"/>
    </location>
</feature>
<name>A0ABV1BYQ2_9FIRM</name>
<protein>
    <recommendedName>
        <fullName evidence="2">DNA-(apurinic or apyrimidinic site) lyase</fullName>
        <ecNumber evidence="2">4.2.99.18</ecNumber>
    </recommendedName>
</protein>
<gene>
    <name evidence="11" type="ORF">WMO14_06705</name>
</gene>
<evidence type="ECO:0000256" key="8">
    <source>
        <dbReference type="ARBA" id="ARBA00023295"/>
    </source>
</evidence>
<dbReference type="InterPro" id="IPR011257">
    <property type="entry name" value="DNA_glycosylase"/>
</dbReference>
<evidence type="ECO:0000256" key="6">
    <source>
        <dbReference type="ARBA" id="ARBA00023239"/>
    </source>
</evidence>
<dbReference type="Pfam" id="PF07934">
    <property type="entry name" value="OGG_N"/>
    <property type="match status" value="1"/>
</dbReference>
<dbReference type="SUPFAM" id="SSF55945">
    <property type="entry name" value="TATA-box binding protein-like"/>
    <property type="match status" value="1"/>
</dbReference>
<keyword evidence="6" id="KW-0456">Lyase</keyword>
<keyword evidence="7" id="KW-0511">Multifunctional enzyme</keyword>
<evidence type="ECO:0000259" key="10">
    <source>
        <dbReference type="SMART" id="SM00478"/>
    </source>
</evidence>
<evidence type="ECO:0000313" key="11">
    <source>
        <dbReference type="EMBL" id="MEQ2379566.1"/>
    </source>
</evidence>
<accession>A0ABV1BYQ2</accession>
<keyword evidence="5" id="KW-0234">DNA repair</keyword>
<evidence type="ECO:0000256" key="1">
    <source>
        <dbReference type="ARBA" id="ARBA00010679"/>
    </source>
</evidence>
<dbReference type="SUPFAM" id="SSF48150">
    <property type="entry name" value="DNA-glycosylase"/>
    <property type="match status" value="1"/>
</dbReference>
<evidence type="ECO:0000313" key="12">
    <source>
        <dbReference type="Proteomes" id="UP001442364"/>
    </source>
</evidence>
<keyword evidence="4" id="KW-0378">Hydrolase</keyword>
<keyword evidence="8" id="KW-0326">Glycosidase</keyword>
<dbReference type="InterPro" id="IPR003265">
    <property type="entry name" value="HhH-GPD_domain"/>
</dbReference>
<dbReference type="Gene3D" id="1.10.1670.10">
    <property type="entry name" value="Helix-hairpin-Helix base-excision DNA repair enzymes (C-terminal)"/>
    <property type="match status" value="1"/>
</dbReference>
<dbReference type="PANTHER" id="PTHR10242:SF2">
    <property type="entry name" value="N-GLYCOSYLASE_DNA LYASE"/>
    <property type="match status" value="1"/>
</dbReference>
<organism evidence="11 12">
    <name type="scientific">[Lactobacillus] rogosae</name>
    <dbReference type="NCBI Taxonomy" id="706562"/>
    <lineage>
        <taxon>Bacteria</taxon>
        <taxon>Bacillati</taxon>
        <taxon>Bacillota</taxon>
        <taxon>Clostridia</taxon>
        <taxon>Lachnospirales</taxon>
        <taxon>Lachnospiraceae</taxon>
        <taxon>Lachnospira</taxon>
    </lineage>
</organism>
<evidence type="ECO:0000256" key="7">
    <source>
        <dbReference type="ARBA" id="ARBA00023268"/>
    </source>
</evidence>
<dbReference type="InterPro" id="IPR023170">
    <property type="entry name" value="HhH_base_excis_C"/>
</dbReference>
<proteinExistence type="inferred from homology"/>
<dbReference type="InterPro" id="IPR052054">
    <property type="entry name" value="Oxidative_DNA_repair_enzyme"/>
</dbReference>
<comment type="catalytic activity">
    <reaction evidence="9">
        <text>2'-deoxyribonucleotide-(2'-deoxyribose 5'-phosphate)-2'-deoxyribonucleotide-DNA = a 3'-end 2'-deoxyribonucleotide-(2,3-dehydro-2,3-deoxyribose 5'-phosphate)-DNA + a 5'-end 5'-phospho-2'-deoxyribonucleoside-DNA + H(+)</text>
        <dbReference type="Rhea" id="RHEA:66592"/>
        <dbReference type="Rhea" id="RHEA-COMP:13180"/>
        <dbReference type="Rhea" id="RHEA-COMP:16897"/>
        <dbReference type="Rhea" id="RHEA-COMP:17067"/>
        <dbReference type="ChEBI" id="CHEBI:15378"/>
        <dbReference type="ChEBI" id="CHEBI:136412"/>
        <dbReference type="ChEBI" id="CHEBI:157695"/>
        <dbReference type="ChEBI" id="CHEBI:167181"/>
        <dbReference type="EC" id="4.2.99.18"/>
    </reaction>
</comment>
<keyword evidence="12" id="KW-1185">Reference proteome</keyword>
<dbReference type="Proteomes" id="UP001442364">
    <property type="component" value="Unassembled WGS sequence"/>
</dbReference>
<dbReference type="InterPro" id="IPR012904">
    <property type="entry name" value="OGG_N"/>
</dbReference>
<evidence type="ECO:0000256" key="9">
    <source>
        <dbReference type="ARBA" id="ARBA00044632"/>
    </source>
</evidence>
<keyword evidence="3" id="KW-0227">DNA damage</keyword>
<dbReference type="SMART" id="SM00478">
    <property type="entry name" value="ENDO3c"/>
    <property type="match status" value="1"/>
</dbReference>
<sequence>MSDYIINKPDDFELNETLECGQCFHFNKLDENDYVLTAFGHMLHIIQTEKEIVFYDTDEKLYMDLWRNYFDIDRNYGLIKERLLKKDDKLKEAIEAMSGVRILNQEFFETLISFIISQNKQIPHIKKIVADISAKYGDYAGEVKGVPMYTFPDVRKLAKAEVEDLKELKTGFRAPYIYDAVKCVGEGKISYDELIALDSEQGIEKMCQIKGVGNKVASCVSLFALGKRDSFPIDVWIKRIMEYLYFDGNDTSKDVIAAFAKERFGELGGYAQQYLFYYGKTVKMGVANKNKK</sequence>
<evidence type="ECO:0000256" key="5">
    <source>
        <dbReference type="ARBA" id="ARBA00023204"/>
    </source>
</evidence>
<dbReference type="Pfam" id="PF00730">
    <property type="entry name" value="HhH-GPD"/>
    <property type="match status" value="1"/>
</dbReference>
<dbReference type="Gene3D" id="3.30.310.260">
    <property type="match status" value="1"/>
</dbReference>
<dbReference type="PANTHER" id="PTHR10242">
    <property type="entry name" value="8-OXOGUANINE DNA GLYCOSYLASE"/>
    <property type="match status" value="1"/>
</dbReference>
<dbReference type="Gene3D" id="1.10.340.30">
    <property type="entry name" value="Hypothetical protein, domain 2"/>
    <property type="match status" value="1"/>
</dbReference>
<comment type="caution">
    <text evidence="11">The sequence shown here is derived from an EMBL/GenBank/DDBJ whole genome shotgun (WGS) entry which is preliminary data.</text>
</comment>